<feature type="compositionally biased region" description="Gly residues" evidence="1">
    <location>
        <begin position="32"/>
        <end position="43"/>
    </location>
</feature>
<sequence length="74" mass="7102">MRTHTPTLADPPLSPLRAPAIRPSGTRRVGPAGSGSGSAGGCAGASSNVSVAQGISVRVPSACTAMCATLPAST</sequence>
<dbReference type="Proteomes" id="UP000044938">
    <property type="component" value="Unassembled WGS sequence"/>
</dbReference>
<accession>A0A655JTN9</accession>
<reference evidence="2 3" key="1">
    <citation type="submission" date="2015-03" db="EMBL/GenBank/DDBJ databases">
        <authorList>
            <consortium name="Pathogen Informatics"/>
        </authorList>
    </citation>
    <scope>NUCLEOTIDE SEQUENCE [LARGE SCALE GENOMIC DNA]</scope>
    <source>
        <strain evidence="2 3">M09401471</strain>
    </source>
</reference>
<feature type="region of interest" description="Disordered" evidence="1">
    <location>
        <begin position="1"/>
        <end position="46"/>
    </location>
</feature>
<evidence type="ECO:0000313" key="2">
    <source>
        <dbReference type="EMBL" id="COX94448.1"/>
    </source>
</evidence>
<protein>
    <submittedName>
        <fullName evidence="2">Uncharacterized protein</fullName>
    </submittedName>
</protein>
<name>A0A655JTN9_MYCTX</name>
<organism evidence="2 3">
    <name type="scientific">Mycobacterium tuberculosis</name>
    <dbReference type="NCBI Taxonomy" id="1773"/>
    <lineage>
        <taxon>Bacteria</taxon>
        <taxon>Bacillati</taxon>
        <taxon>Actinomycetota</taxon>
        <taxon>Actinomycetes</taxon>
        <taxon>Mycobacteriales</taxon>
        <taxon>Mycobacteriaceae</taxon>
        <taxon>Mycobacterium</taxon>
        <taxon>Mycobacterium tuberculosis complex</taxon>
    </lineage>
</organism>
<evidence type="ECO:0000256" key="1">
    <source>
        <dbReference type="SAM" id="MobiDB-lite"/>
    </source>
</evidence>
<gene>
    <name evidence="2" type="ORF">ERS007720_05025</name>
</gene>
<evidence type="ECO:0000313" key="3">
    <source>
        <dbReference type="Proteomes" id="UP000044938"/>
    </source>
</evidence>
<proteinExistence type="predicted"/>
<dbReference type="AlphaFoldDB" id="A0A655JTN9"/>
<dbReference type="EMBL" id="CSAJ01001397">
    <property type="protein sequence ID" value="COX94448.1"/>
    <property type="molecule type" value="Genomic_DNA"/>
</dbReference>